<proteinExistence type="predicted"/>
<keyword evidence="2" id="KW-0812">Transmembrane</keyword>
<accession>A0A914XBY3</accession>
<keyword evidence="2" id="KW-0472">Membrane</keyword>
<feature type="region of interest" description="Disordered" evidence="1">
    <location>
        <begin position="1"/>
        <end position="42"/>
    </location>
</feature>
<evidence type="ECO:0000313" key="3">
    <source>
        <dbReference type="Proteomes" id="UP000887566"/>
    </source>
</evidence>
<keyword evidence="3" id="KW-1185">Reference proteome</keyword>
<sequence>MRAGAAAAGRRYGHLGCGRNKKRSQITPSRPPRANIRDDSSHRLSAAIIRKRRAISSRSQLAQSVASHALSTTAVGRPWRHDRRLPLMVAAAAMVAAMVVAVVAAMATGQTKDPQGAATRRRHQWAHAVGFTVKPRVRPSLAC</sequence>
<evidence type="ECO:0000313" key="4">
    <source>
        <dbReference type="WBParaSite" id="PSAMB.scaffold749size42037.g8470.t1"/>
    </source>
</evidence>
<keyword evidence="2" id="KW-1133">Transmembrane helix</keyword>
<evidence type="ECO:0000256" key="1">
    <source>
        <dbReference type="SAM" id="MobiDB-lite"/>
    </source>
</evidence>
<feature type="transmembrane region" description="Helical" evidence="2">
    <location>
        <begin position="87"/>
        <end position="107"/>
    </location>
</feature>
<name>A0A914XBY3_9BILA</name>
<dbReference type="Proteomes" id="UP000887566">
    <property type="component" value="Unplaced"/>
</dbReference>
<reference evidence="4" key="1">
    <citation type="submission" date="2022-11" db="UniProtKB">
        <authorList>
            <consortium name="WormBaseParasite"/>
        </authorList>
    </citation>
    <scope>IDENTIFICATION</scope>
</reference>
<dbReference type="AlphaFoldDB" id="A0A914XBY3"/>
<evidence type="ECO:0000256" key="2">
    <source>
        <dbReference type="SAM" id="Phobius"/>
    </source>
</evidence>
<dbReference type="WBParaSite" id="PSAMB.scaffold749size42037.g8470.t1">
    <property type="protein sequence ID" value="PSAMB.scaffold749size42037.g8470.t1"/>
    <property type="gene ID" value="PSAMB.scaffold749size42037.g8470"/>
</dbReference>
<protein>
    <submittedName>
        <fullName evidence="4">Uncharacterized protein</fullName>
    </submittedName>
</protein>
<feature type="compositionally biased region" description="Low complexity" evidence="1">
    <location>
        <begin position="1"/>
        <end position="10"/>
    </location>
</feature>
<organism evidence="3 4">
    <name type="scientific">Plectus sambesii</name>
    <dbReference type="NCBI Taxonomy" id="2011161"/>
    <lineage>
        <taxon>Eukaryota</taxon>
        <taxon>Metazoa</taxon>
        <taxon>Ecdysozoa</taxon>
        <taxon>Nematoda</taxon>
        <taxon>Chromadorea</taxon>
        <taxon>Plectida</taxon>
        <taxon>Plectina</taxon>
        <taxon>Plectoidea</taxon>
        <taxon>Plectidae</taxon>
        <taxon>Plectus</taxon>
    </lineage>
</organism>